<dbReference type="GO" id="GO:0005793">
    <property type="term" value="C:endoplasmic reticulum-Golgi intermediate compartment"/>
    <property type="evidence" value="ECO:0007669"/>
    <property type="project" value="TreeGrafter"/>
</dbReference>
<keyword evidence="9 11" id="KW-0472">Membrane</keyword>
<evidence type="ECO:0000256" key="5">
    <source>
        <dbReference type="ARBA" id="ARBA00022737"/>
    </source>
</evidence>
<dbReference type="Pfam" id="PF16381">
    <property type="entry name" value="Coatomer_g_Cpla"/>
    <property type="match status" value="1"/>
</dbReference>
<dbReference type="Gene3D" id="1.25.10.10">
    <property type="entry name" value="Leucine-rich Repeat Variant"/>
    <property type="match status" value="1"/>
</dbReference>
<dbReference type="PANTHER" id="PTHR10261">
    <property type="entry name" value="COATOMER SUBUNIT GAMMA"/>
    <property type="match status" value="1"/>
</dbReference>
<comment type="function">
    <text evidence="11">The coatomer is a cytosolic protein complex that binds to dilysine motifs and reversibly associates with Golgi non-clathrin-coated vesicles, which further mediate biosynthetic protein transport from the ER, via the Golgi up to the trans Golgi network. Coatomer complex is required for budding from Golgi membranes, and is essential for the retrograde Golgi-to-ER transport of dilysine-tagged proteins.</text>
</comment>
<feature type="domain" description="Coatomer gamma subunit appendage Ig-like subdomain" evidence="13">
    <location>
        <begin position="782"/>
        <end position="931"/>
    </location>
</feature>
<protein>
    <recommendedName>
        <fullName evidence="11">Coatomer subunit gamma</fullName>
    </recommendedName>
</protein>
<dbReference type="PANTHER" id="PTHR10261:SF0">
    <property type="entry name" value="COATOMER SUBUNIT GAMMA-2"/>
    <property type="match status" value="1"/>
</dbReference>
<evidence type="ECO:0000256" key="7">
    <source>
        <dbReference type="ARBA" id="ARBA00022927"/>
    </source>
</evidence>
<evidence type="ECO:0000259" key="13">
    <source>
        <dbReference type="Pfam" id="PF08752"/>
    </source>
</evidence>
<dbReference type="InterPro" id="IPR009028">
    <property type="entry name" value="Coatomer/calthrin_app_sub_C"/>
</dbReference>
<comment type="subcellular location">
    <subcellularLocation>
        <location evidence="11">Cytoplasm</location>
    </subcellularLocation>
    <subcellularLocation>
        <location evidence="1 11">Golgi apparatus membrane</location>
        <topology evidence="1 11">Peripheral membrane protein</topology>
        <orientation evidence="1 11">Cytoplasmic side</orientation>
    </subcellularLocation>
    <subcellularLocation>
        <location evidence="11">Cytoplasmic vesicle</location>
        <location evidence="11">COPI-coated vesicle membrane</location>
        <topology evidence="11">Peripheral membrane protein</topology>
        <orientation evidence="11">Cytoplasmic side</orientation>
    </subcellularLocation>
</comment>
<dbReference type="Gene3D" id="3.30.310.10">
    <property type="entry name" value="TATA-Binding Protein"/>
    <property type="match status" value="1"/>
</dbReference>
<dbReference type="Proteomes" id="UP000078546">
    <property type="component" value="Unassembled WGS sequence"/>
</dbReference>
<accession>A0A1A8WJY9</accession>
<evidence type="ECO:0000313" key="16">
    <source>
        <dbReference type="Proteomes" id="UP000078546"/>
    </source>
</evidence>
<comment type="subunit">
    <text evidence="11">Oligomeric complex.</text>
</comment>
<keyword evidence="10 11" id="KW-0968">Cytoplasmic vesicle</keyword>
<keyword evidence="4 11" id="KW-0963">Cytoplasm</keyword>
<evidence type="ECO:0000256" key="4">
    <source>
        <dbReference type="ARBA" id="ARBA00022490"/>
    </source>
</evidence>
<dbReference type="InterPro" id="IPR016024">
    <property type="entry name" value="ARM-type_fold"/>
</dbReference>
<evidence type="ECO:0000256" key="2">
    <source>
        <dbReference type="ARBA" id="ARBA00010720"/>
    </source>
</evidence>
<dbReference type="GO" id="GO:0000139">
    <property type="term" value="C:Golgi membrane"/>
    <property type="evidence" value="ECO:0007669"/>
    <property type="project" value="UniProtKB-SubCell"/>
</dbReference>
<keyword evidence="6 11" id="KW-0931">ER-Golgi transport</keyword>
<dbReference type="InterPro" id="IPR012295">
    <property type="entry name" value="TBP_dom_sf"/>
</dbReference>
<dbReference type="SUPFAM" id="SSF55711">
    <property type="entry name" value="Subdomain of clathrin and coatomer appendage domain"/>
    <property type="match status" value="1"/>
</dbReference>
<keyword evidence="5" id="KW-0677">Repeat</keyword>
<dbReference type="AlphaFoldDB" id="A0A1A8WJY9"/>
<dbReference type="InterPro" id="IPR032154">
    <property type="entry name" value="Coatomer_g_Cpla"/>
</dbReference>
<evidence type="ECO:0000313" key="15">
    <source>
        <dbReference type="EMBL" id="SBS92152.1"/>
    </source>
</evidence>
<dbReference type="Pfam" id="PF08752">
    <property type="entry name" value="COP-gamma_platf"/>
    <property type="match status" value="1"/>
</dbReference>
<dbReference type="GO" id="GO:0005783">
    <property type="term" value="C:endoplasmic reticulum"/>
    <property type="evidence" value="ECO:0007669"/>
    <property type="project" value="TreeGrafter"/>
</dbReference>
<dbReference type="SUPFAM" id="SSF48371">
    <property type="entry name" value="ARM repeat"/>
    <property type="match status" value="1"/>
</dbReference>
<evidence type="ECO:0000256" key="3">
    <source>
        <dbReference type="ARBA" id="ARBA00022448"/>
    </source>
</evidence>
<dbReference type="GO" id="GO:0030126">
    <property type="term" value="C:COPI vesicle coat"/>
    <property type="evidence" value="ECO:0007669"/>
    <property type="project" value="InterPro"/>
</dbReference>
<evidence type="ECO:0000256" key="10">
    <source>
        <dbReference type="ARBA" id="ARBA00023329"/>
    </source>
</evidence>
<proteinExistence type="inferred from homology"/>
<dbReference type="SUPFAM" id="SSF49348">
    <property type="entry name" value="Clathrin adaptor appendage domain"/>
    <property type="match status" value="1"/>
</dbReference>
<evidence type="ECO:0000256" key="9">
    <source>
        <dbReference type="ARBA" id="ARBA00023136"/>
    </source>
</evidence>
<name>A0A1A8WJY9_PLAOA</name>
<dbReference type="GO" id="GO:0009306">
    <property type="term" value="P:protein secretion"/>
    <property type="evidence" value="ECO:0007669"/>
    <property type="project" value="TreeGrafter"/>
</dbReference>
<dbReference type="GO" id="GO:0006886">
    <property type="term" value="P:intracellular protein transport"/>
    <property type="evidence" value="ECO:0007669"/>
    <property type="project" value="InterPro"/>
</dbReference>
<keyword evidence="8 11" id="KW-0333">Golgi apparatus</keyword>
<dbReference type="GO" id="GO:0006891">
    <property type="term" value="P:intra-Golgi vesicle-mediated transport"/>
    <property type="evidence" value="ECO:0007669"/>
    <property type="project" value="TreeGrafter"/>
</dbReference>
<evidence type="ECO:0000259" key="14">
    <source>
        <dbReference type="Pfam" id="PF16381"/>
    </source>
</evidence>
<evidence type="ECO:0000256" key="8">
    <source>
        <dbReference type="ARBA" id="ARBA00023034"/>
    </source>
</evidence>
<sequence>MKVVKLDGETRVAKREWRNESGETRVAKREWRNESGKTKVRKMLKQMMMKEKLQRNLIKETKYEDDKAFVNPHEGDKASILQETRAFSNYPLNIQKCLNILTKILYLINKGEDLLTTQECTDLFFSITKLFQSNNERLRRMVYLVIKNLPVNDKEIFIVTSSLTKDMNSANDCYRANAIKVLSKIIDSSMAIQIERYLKTSIVDRNSFVSCSAILCGLNLYLNSSCDIVKRWINEISECINSKNHMIQFHALTLLCSIKCQDKLALEKIISSYSKNLNNLTGSLANCLLIRYASYLIYTVEIENEMKNDASKFNMYSNVTERKYNSIHEFNNEKKKKIINPTTKVCFDYLKNCMKSKDVMILFECIKNIFDLAILDKNGNNCTTVFNIDILNDCIKICQLFLLSEKTIDKFSIIRQINKLSHYRPLIISKLNEDIENLLMDNNKSICVLAFTTLLKTGSETNIDKLLNQINNYMSGDNCLFKIKIIEEVKDLCFIYPTKCNIILTFLAKNLRDEESYQFKSNTIDAMILIISQLPNAEETAILQLCEFIEDCEHNSLLLRVIRFLLLHIPKTKDPSKYIRYIYNRLILENSTIRVDGMYALFHIALKCAENSKDILFLLKCLLTDNDDEVRDRTNLFYRMLSEKVRRMETSIKGGTDGGIDRGTDGGAHGGAHGNVDDVVGGDLDDVINGDSLLDALLANERPANIEQLLYQITNHLQNAMDEEFVYESGKDDVGRGGDGYYRDGASSHSRRKSSCSEMLINTSSMNKHVDQMMDSVYLENVAPLVEKYNLGALKIITKSMPLTESEAEYTVFVKKYIYDNHVVMEFIIHNTLTEHILSNVVLQINSYEKKWTVVEKTTIQNVYYNAPQQLYVLLSKNYPFTDAEAEEKDRGTQNGYDVNQHFHVALHFVTKENEMDDGFPDSYSINPITLQITDFIHPKILRNGEFKHLWESMDSTHSESISKFSLNFENIHLAVVGLLNTLNMMACDQTDVVQNGATNHNILLSAKFLNESLVLCKASLILSQQYGCLLKIVCRAGDKLLSDSLLKVLE</sequence>
<dbReference type="GO" id="GO:0005198">
    <property type="term" value="F:structural molecule activity"/>
    <property type="evidence" value="ECO:0007669"/>
    <property type="project" value="InterPro"/>
</dbReference>
<dbReference type="GO" id="GO:0006888">
    <property type="term" value="P:endoplasmic reticulum to Golgi vesicle-mediated transport"/>
    <property type="evidence" value="ECO:0007669"/>
    <property type="project" value="TreeGrafter"/>
</dbReference>
<evidence type="ECO:0000256" key="1">
    <source>
        <dbReference type="ARBA" id="ARBA00004255"/>
    </source>
</evidence>
<gene>
    <name evidence="15" type="ORF">POVCU1_022060</name>
</gene>
<keyword evidence="15" id="KW-0167">Capsid protein</keyword>
<dbReference type="InterPro" id="IPR002553">
    <property type="entry name" value="Clathrin/coatomer_adapt-like_N"/>
</dbReference>
<dbReference type="InterPro" id="IPR017106">
    <property type="entry name" value="Coatomer_gsu"/>
</dbReference>
<reference evidence="16" key="1">
    <citation type="submission" date="2016-05" db="EMBL/GenBank/DDBJ databases">
        <authorList>
            <person name="Naeem Raeece"/>
        </authorList>
    </citation>
    <scope>NUCLEOTIDE SEQUENCE [LARGE SCALE GENOMIC DNA]</scope>
</reference>
<dbReference type="PIRSF" id="PIRSF037093">
    <property type="entry name" value="Coatomer_gamma_subunit"/>
    <property type="match status" value="1"/>
</dbReference>
<keyword evidence="7 11" id="KW-0653">Protein transport</keyword>
<comment type="similarity">
    <text evidence="2 11">Belongs to the COPG family.</text>
</comment>
<keyword evidence="15" id="KW-0946">Virion</keyword>
<dbReference type="EMBL" id="FLQV01000408">
    <property type="protein sequence ID" value="SBS92152.1"/>
    <property type="molecule type" value="Genomic_DNA"/>
</dbReference>
<dbReference type="Gene3D" id="2.60.40.1480">
    <property type="entry name" value="Coatomer, gamma subunit, appendage domain"/>
    <property type="match status" value="1"/>
</dbReference>
<keyword evidence="3 11" id="KW-0813">Transport</keyword>
<feature type="domain" description="Coatomer subunit gamma C-terminal" evidence="14">
    <location>
        <begin position="935"/>
        <end position="1049"/>
    </location>
</feature>
<evidence type="ECO:0000256" key="11">
    <source>
        <dbReference type="PIRNR" id="PIRNR037093"/>
    </source>
</evidence>
<dbReference type="InterPro" id="IPR013041">
    <property type="entry name" value="Clathrin_app_Ig-like_sf"/>
</dbReference>
<evidence type="ECO:0000256" key="6">
    <source>
        <dbReference type="ARBA" id="ARBA00022892"/>
    </source>
</evidence>
<organism evidence="15 16">
    <name type="scientific">Plasmodium ovale curtisi</name>
    <dbReference type="NCBI Taxonomy" id="864141"/>
    <lineage>
        <taxon>Eukaryota</taxon>
        <taxon>Sar</taxon>
        <taxon>Alveolata</taxon>
        <taxon>Apicomplexa</taxon>
        <taxon>Aconoidasida</taxon>
        <taxon>Haemosporida</taxon>
        <taxon>Plasmodiidae</taxon>
        <taxon>Plasmodium</taxon>
        <taxon>Plasmodium (Plasmodium)</taxon>
    </lineage>
</organism>
<dbReference type="InterPro" id="IPR037067">
    <property type="entry name" value="Coatomer_gsu_app_sf"/>
</dbReference>
<evidence type="ECO:0000259" key="12">
    <source>
        <dbReference type="Pfam" id="PF01602"/>
    </source>
</evidence>
<dbReference type="Pfam" id="PF01602">
    <property type="entry name" value="Adaptin_N"/>
    <property type="match status" value="1"/>
</dbReference>
<dbReference type="InterPro" id="IPR013040">
    <property type="entry name" value="Coatomer_gsu_app_Ig-like_dom"/>
</dbReference>
<dbReference type="InterPro" id="IPR011989">
    <property type="entry name" value="ARM-like"/>
</dbReference>
<feature type="domain" description="Clathrin/coatomer adaptor adaptin-like N-terminal" evidence="12">
    <location>
        <begin position="79"/>
        <end position="642"/>
    </location>
</feature>